<dbReference type="RefSeq" id="WP_168045420.1">
    <property type="nucleotide sequence ID" value="NZ_JAATJM010000001.1"/>
</dbReference>
<evidence type="ECO:0000313" key="2">
    <source>
        <dbReference type="EMBL" id="NJC40549.1"/>
    </source>
</evidence>
<reference evidence="2 3" key="1">
    <citation type="submission" date="2020-03" db="EMBL/GenBank/DDBJ databases">
        <title>Genomic Encyclopedia of Type Strains, Phase IV (KMG-IV): sequencing the most valuable type-strain genomes for metagenomic binning, comparative biology and taxonomic classification.</title>
        <authorList>
            <person name="Goeker M."/>
        </authorList>
    </citation>
    <scope>NUCLEOTIDE SEQUENCE [LARGE SCALE GENOMIC DNA]</scope>
    <source>
        <strain evidence="2 3">DSM 4736</strain>
    </source>
</reference>
<gene>
    <name evidence="2" type="ORF">GGQ87_000807</name>
</gene>
<dbReference type="Gene3D" id="3.40.710.10">
    <property type="entry name" value="DD-peptidase/beta-lactamase superfamily"/>
    <property type="match status" value="1"/>
</dbReference>
<evidence type="ECO:0000259" key="1">
    <source>
        <dbReference type="Pfam" id="PF00144"/>
    </source>
</evidence>
<sequence length="377" mass="40485">MSDLPDIHGVCPPRFAAVKDAFAANFTDAPEGLNERAARFSVCLGGEPVIDLWAGWADTAQTAPYAADTLTPVFSAGKAVMALLIATCVERGLLDYDKPVARYWPDFGQAGKEAITVGELMSHQAGLPGFAEAIEPGDWFDRQKVLARLCAQAPMWESGTASGYHPITIGYLAGELFRIVDGRSMGTALRADFTGLDLWIGLPAAEHGRVAQMRKPSAAPSLGTVDAIKRSAFFDRGSSPGPREATEWRTAEIPSANMHATARDLARIMAVVATGSFEGREVLSAGTLEAARRERVHGQDKVLPFVMGWAAGWTSNRGLEIFGPNPEARGHYGWGGSCVWADPEPGLSAAYVMTRQSPHLIGDPRAVRLQEALYSVF</sequence>
<protein>
    <submittedName>
        <fullName evidence="2">CubicO group peptidase (Beta-lactamase class C family)</fullName>
    </submittedName>
</protein>
<proteinExistence type="predicted"/>
<dbReference type="SUPFAM" id="SSF56601">
    <property type="entry name" value="beta-lactamase/transpeptidase-like"/>
    <property type="match status" value="1"/>
</dbReference>
<dbReference type="InterPro" id="IPR001466">
    <property type="entry name" value="Beta-lactam-related"/>
</dbReference>
<dbReference type="Pfam" id="PF00144">
    <property type="entry name" value="Beta-lactamase"/>
    <property type="match status" value="1"/>
</dbReference>
<feature type="domain" description="Beta-lactamase-related" evidence="1">
    <location>
        <begin position="26"/>
        <end position="368"/>
    </location>
</feature>
<keyword evidence="3" id="KW-1185">Reference proteome</keyword>
<dbReference type="AlphaFoldDB" id="A0A7X6BN40"/>
<dbReference type="EMBL" id="JAATJM010000001">
    <property type="protein sequence ID" value="NJC40549.1"/>
    <property type="molecule type" value="Genomic_DNA"/>
</dbReference>
<dbReference type="Proteomes" id="UP000587415">
    <property type="component" value="Unassembled WGS sequence"/>
</dbReference>
<dbReference type="PANTHER" id="PTHR43319:SF3">
    <property type="entry name" value="BETA-LACTAMASE-RELATED DOMAIN-CONTAINING PROTEIN"/>
    <property type="match status" value="1"/>
</dbReference>
<organism evidence="2 3">
    <name type="scientific">Brevundimonas alba</name>
    <dbReference type="NCBI Taxonomy" id="74314"/>
    <lineage>
        <taxon>Bacteria</taxon>
        <taxon>Pseudomonadati</taxon>
        <taxon>Pseudomonadota</taxon>
        <taxon>Alphaproteobacteria</taxon>
        <taxon>Caulobacterales</taxon>
        <taxon>Caulobacteraceae</taxon>
        <taxon>Brevundimonas</taxon>
    </lineage>
</organism>
<dbReference type="PANTHER" id="PTHR43319">
    <property type="entry name" value="BETA-LACTAMASE-RELATED"/>
    <property type="match status" value="1"/>
</dbReference>
<dbReference type="InterPro" id="IPR012338">
    <property type="entry name" value="Beta-lactam/transpept-like"/>
</dbReference>
<dbReference type="InterPro" id="IPR052907">
    <property type="entry name" value="Beta-lactamase/esterase"/>
</dbReference>
<name>A0A7X6BN40_9CAUL</name>
<comment type="caution">
    <text evidence="2">The sequence shown here is derived from an EMBL/GenBank/DDBJ whole genome shotgun (WGS) entry which is preliminary data.</text>
</comment>
<accession>A0A7X6BN40</accession>
<evidence type="ECO:0000313" key="3">
    <source>
        <dbReference type="Proteomes" id="UP000587415"/>
    </source>
</evidence>